<dbReference type="EMBL" id="CP039381">
    <property type="protein sequence ID" value="QCT07673.1"/>
    <property type="molecule type" value="Genomic_DNA"/>
</dbReference>
<keyword evidence="2" id="KW-1185">Reference proteome</keyword>
<dbReference type="Proteomes" id="UP000301475">
    <property type="component" value="Chromosome"/>
</dbReference>
<dbReference type="Pfam" id="PF14277">
    <property type="entry name" value="DUF4364"/>
    <property type="match status" value="1"/>
</dbReference>
<dbReference type="KEGG" id="ruj:E5Z56_10035"/>
<dbReference type="InterPro" id="IPR025374">
    <property type="entry name" value="DUF4364"/>
</dbReference>
<evidence type="ECO:0000313" key="1">
    <source>
        <dbReference type="EMBL" id="QCT07673.1"/>
    </source>
</evidence>
<name>A0A4V1G5B8_9FIRM</name>
<dbReference type="AlphaFoldDB" id="A0A4V1G5B8"/>
<accession>A0A4V1G5B8</accession>
<proteinExistence type="predicted"/>
<sequence>MEEGDSMSFDTFDEGINPGGMRSKNEIRILICYLIKSVKAPVSKELILESLQKDGLANYFEASACFDDLVKNRHITVNDNNKYILTEDGMMIATQLEDSLAYTVKEKAFHCVMMLLEEEKTERENKVEIVKNERGYNVKCSITSEGLTILSLEFYVPDYEQAKLVKKNFRKNPELLYKTTISVLSKQKDLLTDTLKDLEMLS</sequence>
<organism evidence="1 2">
    <name type="scientific">Ruminococcus bovis</name>
    <dbReference type="NCBI Taxonomy" id="2564099"/>
    <lineage>
        <taxon>Bacteria</taxon>
        <taxon>Bacillati</taxon>
        <taxon>Bacillota</taxon>
        <taxon>Clostridia</taxon>
        <taxon>Eubacteriales</taxon>
        <taxon>Oscillospiraceae</taxon>
        <taxon>Ruminococcus</taxon>
    </lineage>
</organism>
<reference evidence="1 2" key="1">
    <citation type="submission" date="2019-04" db="EMBL/GenBank/DDBJ databases">
        <authorList>
            <person name="Embree M."/>
            <person name="Gaffney J.R."/>
        </authorList>
    </citation>
    <scope>NUCLEOTIDE SEQUENCE [LARGE SCALE GENOMIC DNA]</scope>
    <source>
        <strain evidence="1 2">JE7A12</strain>
    </source>
</reference>
<protein>
    <submittedName>
        <fullName evidence="1">DUF4364 family protein</fullName>
    </submittedName>
</protein>
<gene>
    <name evidence="1" type="ORF">E5Z56_10035</name>
</gene>
<evidence type="ECO:0000313" key="2">
    <source>
        <dbReference type="Proteomes" id="UP000301475"/>
    </source>
</evidence>
<dbReference type="OrthoDB" id="1863347at2"/>